<accession>A0A1L3ZY31</accession>
<dbReference type="OrthoDB" id="8263896at2"/>
<evidence type="ECO:0000313" key="1">
    <source>
        <dbReference type="EMBL" id="API60532.1"/>
    </source>
</evidence>
<sequence length="469" mass="50906">MAYVVIEDFKAGLDGRKLPASSPQGSLQRLVNAHITRGGEIEKRKAWVMKYSLPPAETFGLAGANGVLYVFGSEASPAVPSGVTYQRLVHPSAEDMTQLTDAEFFDGKVFAAALYANGDGLCFYDGTRVTDWDSGSAVTHIAGQKAAAALTIKSKVYTVSTSLLSFCAVDDPDDWAGTGASFINMSNQSAGSETLTGLGRYQGYLAVFARRNTQIWFLDPDPAQNAQRQVLPNIGTLAHKSIVSFGDIDVFFLSDTGIRSLRARDSSNQAGVSDVGTPIDDEMIEYMRTLTDTEKTRACAIMDPIDGRYILGLGARQYVFSYYSASKISAWSRYDPGFTATEFVSMDSQVWARGGDTIYLYGGDDGETYDLSTVEVELPYIDGRTIATWKQFTGLDVVCEGEWTIYINTNPATPDVWSQVAIVRGTTLAHMDISMVGDSPVIKLKLVNERAGPAKLSKVIIHYQAAQAS</sequence>
<gene>
    <name evidence="1" type="ORF">BSL82_15615</name>
</gene>
<dbReference type="RefSeq" id="WP_072598197.1">
    <property type="nucleotide sequence ID" value="NZ_CP018221.1"/>
</dbReference>
<proteinExistence type="predicted"/>
<protein>
    <submittedName>
        <fullName evidence="1">Uncharacterized protein</fullName>
    </submittedName>
</protein>
<dbReference type="AlphaFoldDB" id="A0A1L3ZY31"/>
<keyword evidence="2" id="KW-1185">Reference proteome</keyword>
<name>A0A1L3ZY31_9SPHN</name>
<dbReference type="STRING" id="1921510.BSL82_15615"/>
<dbReference type="KEGG" id="sphj:BSL82_15615"/>
<organism evidence="1 2">
    <name type="scientific">Tardibacter chloracetimidivorans</name>
    <dbReference type="NCBI Taxonomy" id="1921510"/>
    <lineage>
        <taxon>Bacteria</taxon>
        <taxon>Pseudomonadati</taxon>
        <taxon>Pseudomonadota</taxon>
        <taxon>Alphaproteobacteria</taxon>
        <taxon>Sphingomonadales</taxon>
        <taxon>Sphingomonadaceae</taxon>
        <taxon>Tardibacter</taxon>
    </lineage>
</organism>
<dbReference type="EMBL" id="CP018221">
    <property type="protein sequence ID" value="API60532.1"/>
    <property type="molecule type" value="Genomic_DNA"/>
</dbReference>
<dbReference type="Proteomes" id="UP000182063">
    <property type="component" value="Chromosome"/>
</dbReference>
<evidence type="ECO:0000313" key="2">
    <source>
        <dbReference type="Proteomes" id="UP000182063"/>
    </source>
</evidence>
<reference evidence="2" key="1">
    <citation type="submission" date="2016-11" db="EMBL/GenBank/DDBJ databases">
        <title>Complete Genome Sequence of alachlor-degrading Sphingomonas sp. strain JJ-A5.</title>
        <authorList>
            <person name="Lee H."/>
            <person name="Ka J.-O."/>
        </authorList>
    </citation>
    <scope>NUCLEOTIDE SEQUENCE [LARGE SCALE GENOMIC DNA]</scope>
    <source>
        <strain evidence="2">JJ-A5</strain>
    </source>
</reference>